<evidence type="ECO:0000256" key="3">
    <source>
        <dbReference type="ARBA" id="ARBA00022691"/>
    </source>
</evidence>
<organism evidence="7 8">
    <name type="scientific">Gibbsiella dentisursi</name>
    <dbReference type="NCBI Taxonomy" id="796890"/>
    <lineage>
        <taxon>Bacteria</taxon>
        <taxon>Pseudomonadati</taxon>
        <taxon>Pseudomonadota</taxon>
        <taxon>Gammaproteobacteria</taxon>
        <taxon>Enterobacterales</taxon>
        <taxon>Yersiniaceae</taxon>
        <taxon>Gibbsiella</taxon>
    </lineage>
</organism>
<evidence type="ECO:0000256" key="5">
    <source>
        <dbReference type="SAM" id="MobiDB-lite"/>
    </source>
</evidence>
<sequence length="700" mass="80368">MSTKLRELVSALPEVYQTIYGHAEWDLDASRDCNKRLDIITQQYDALAKALGRPLRVLDLGCAQGFFSLSLARKGAIVHGIDFQPENIDVCQALAQEHPDFSVDFSVGRVEEVIKGLQPNQYDLAIGLSVFHHIVHLHGIEQVKQWLEQLANCTQAVILELALKEEPLYWGPSQPDDPRELIEQCSFYHQLASFDTHLSAIARPLFIVSNHRVMLEGFNKRFEYWDNRPYPDAGFAHKGSRRYYYGDNFICKLFHFTTTHGQLTHEESQRNRDELSNEGKFLSRPPKGFKAPKLLLQGLTAAEGWLVMERFPGELLSERIHQGKTIDPEVIFPALLKQLVALEKAGFYHDDVRSWNILVDDDKSTNTRLIDFGSISPEAKDCSWPDNLFLSFMILVNEVMNAKRIQAGLIRPAAISPFNLPAPYCNWLYAFWQKPVSEWSYQLLLQLFEQKDALPAAENALSGNEKWIGAQEQMLMLGQSRLMAVEEHAHSAHQRVEQLEQQLAERLDELAAQVSLLEGQSAASEAAFRAIDERLNTPLQVEVEAPVISESELKQQLEHMQARVQQLEHENHHLHLLVDALYSSRSWRMTKPYRYLGLQIKLLRQYGFIQRCKHLVKRILRVSFNFVKRHPGLKSKIINGLHKAGLYERISKVYRRVNPVEQPHVHVDEAAQAQIERQLIRPELLPPEVDSIFKKITKNK</sequence>
<dbReference type="Gene3D" id="1.10.510.10">
    <property type="entry name" value="Transferase(Phosphotransferase) domain 1"/>
    <property type="match status" value="1"/>
</dbReference>
<name>A0ABP7KPA9_9GAMM</name>
<dbReference type="SUPFAM" id="SSF53335">
    <property type="entry name" value="S-adenosyl-L-methionine-dependent methyltransferases"/>
    <property type="match status" value="1"/>
</dbReference>
<keyword evidence="4" id="KW-0175">Coiled coil</keyword>
<keyword evidence="8" id="KW-1185">Reference proteome</keyword>
<reference evidence="8" key="1">
    <citation type="journal article" date="2019" name="Int. J. Syst. Evol. Microbiol.">
        <title>The Global Catalogue of Microorganisms (GCM) 10K type strain sequencing project: providing services to taxonomists for standard genome sequencing and annotation.</title>
        <authorList>
            <consortium name="The Broad Institute Genomics Platform"/>
            <consortium name="The Broad Institute Genome Sequencing Center for Infectious Disease"/>
            <person name="Wu L."/>
            <person name="Ma J."/>
        </authorList>
    </citation>
    <scope>NUCLEOTIDE SEQUENCE [LARGE SCALE GENOMIC DNA]</scope>
    <source>
        <strain evidence="8">JCM 17201</strain>
    </source>
</reference>
<accession>A0ABP7KPA9</accession>
<gene>
    <name evidence="7" type="ORF">GCM10022405_07420</name>
</gene>
<feature type="region of interest" description="Disordered" evidence="5">
    <location>
        <begin position="264"/>
        <end position="286"/>
    </location>
</feature>
<dbReference type="EMBL" id="BAABDG010000002">
    <property type="protein sequence ID" value="GAA3884537.1"/>
    <property type="molecule type" value="Genomic_DNA"/>
</dbReference>
<comment type="caution">
    <text evidence="7">The sequence shown here is derived from an EMBL/GenBank/DDBJ whole genome shotgun (WGS) entry which is preliminary data.</text>
</comment>
<dbReference type="RefSeq" id="WP_346079246.1">
    <property type="nucleotide sequence ID" value="NZ_BAABDG010000002.1"/>
</dbReference>
<dbReference type="PANTHER" id="PTHR43464">
    <property type="entry name" value="METHYLTRANSFERASE"/>
    <property type="match status" value="1"/>
</dbReference>
<keyword evidence="2" id="KW-0808">Transferase</keyword>
<protein>
    <recommendedName>
        <fullName evidence="6">Methyltransferase domain-containing protein</fullName>
    </recommendedName>
</protein>
<dbReference type="Pfam" id="PF13847">
    <property type="entry name" value="Methyltransf_31"/>
    <property type="match status" value="1"/>
</dbReference>
<proteinExistence type="predicted"/>
<dbReference type="Gene3D" id="3.40.50.150">
    <property type="entry name" value="Vaccinia Virus protein VP39"/>
    <property type="match status" value="1"/>
</dbReference>
<dbReference type="SUPFAM" id="SSF56112">
    <property type="entry name" value="Protein kinase-like (PK-like)"/>
    <property type="match status" value="1"/>
</dbReference>
<feature type="domain" description="Methyltransferase" evidence="6">
    <location>
        <begin position="55"/>
        <end position="138"/>
    </location>
</feature>
<evidence type="ECO:0000256" key="2">
    <source>
        <dbReference type="ARBA" id="ARBA00022679"/>
    </source>
</evidence>
<dbReference type="InterPro" id="IPR011009">
    <property type="entry name" value="Kinase-like_dom_sf"/>
</dbReference>
<dbReference type="InterPro" id="IPR025714">
    <property type="entry name" value="Methyltranfer_dom"/>
</dbReference>
<evidence type="ECO:0000256" key="1">
    <source>
        <dbReference type="ARBA" id="ARBA00022603"/>
    </source>
</evidence>
<evidence type="ECO:0000313" key="8">
    <source>
        <dbReference type="Proteomes" id="UP001499994"/>
    </source>
</evidence>
<dbReference type="Gene3D" id="3.30.200.20">
    <property type="entry name" value="Phosphorylase Kinase, domain 1"/>
    <property type="match status" value="1"/>
</dbReference>
<feature type="coiled-coil region" evidence="4">
    <location>
        <begin position="550"/>
        <end position="577"/>
    </location>
</feature>
<keyword evidence="3" id="KW-0949">S-adenosyl-L-methionine</keyword>
<evidence type="ECO:0000256" key="4">
    <source>
        <dbReference type="SAM" id="Coils"/>
    </source>
</evidence>
<evidence type="ECO:0000313" key="7">
    <source>
        <dbReference type="EMBL" id="GAA3884537.1"/>
    </source>
</evidence>
<feature type="compositionally biased region" description="Basic and acidic residues" evidence="5">
    <location>
        <begin position="264"/>
        <end position="277"/>
    </location>
</feature>
<dbReference type="InterPro" id="IPR029063">
    <property type="entry name" value="SAM-dependent_MTases_sf"/>
</dbReference>
<evidence type="ECO:0000259" key="6">
    <source>
        <dbReference type="Pfam" id="PF13847"/>
    </source>
</evidence>
<dbReference type="Proteomes" id="UP001499994">
    <property type="component" value="Unassembled WGS sequence"/>
</dbReference>
<feature type="coiled-coil region" evidence="4">
    <location>
        <begin position="482"/>
        <end position="520"/>
    </location>
</feature>
<dbReference type="CDD" id="cd02440">
    <property type="entry name" value="AdoMet_MTases"/>
    <property type="match status" value="1"/>
</dbReference>
<dbReference type="PANTHER" id="PTHR43464:SF19">
    <property type="entry name" value="UBIQUINONE BIOSYNTHESIS O-METHYLTRANSFERASE, MITOCHONDRIAL"/>
    <property type="match status" value="1"/>
</dbReference>
<keyword evidence="1" id="KW-0489">Methyltransferase</keyword>